<keyword evidence="4" id="KW-1003">Cell membrane</keyword>
<dbReference type="SUPFAM" id="SSF55874">
    <property type="entry name" value="ATPase domain of HSP90 chaperone/DNA topoisomerase II/histidine kinase"/>
    <property type="match status" value="1"/>
</dbReference>
<evidence type="ECO:0000313" key="16">
    <source>
        <dbReference type="Proteomes" id="UP001057134"/>
    </source>
</evidence>
<dbReference type="InterPro" id="IPR003594">
    <property type="entry name" value="HATPase_dom"/>
</dbReference>
<keyword evidence="5" id="KW-0597">Phosphoprotein</keyword>
<dbReference type="Pfam" id="PF02518">
    <property type="entry name" value="HATPase_c"/>
    <property type="match status" value="1"/>
</dbReference>
<dbReference type="Gene3D" id="3.30.565.10">
    <property type="entry name" value="Histidine kinase-like ATPase, C-terminal domain"/>
    <property type="match status" value="1"/>
</dbReference>
<protein>
    <recommendedName>
        <fullName evidence="3">histidine kinase</fullName>
        <ecNumber evidence="3">2.7.13.3</ecNumber>
    </recommendedName>
</protein>
<reference evidence="15" key="2">
    <citation type="journal article" date="2021" name="J Anim Sci Technol">
        <title>Complete genome sequence of Paenibacillus konkukensis sp. nov. SK3146 as a potential probiotic strain.</title>
        <authorList>
            <person name="Jung H.I."/>
            <person name="Park S."/>
            <person name="Niu K.M."/>
            <person name="Lee S.W."/>
            <person name="Kothari D."/>
            <person name="Yi K.J."/>
            <person name="Kim S.K."/>
        </authorList>
    </citation>
    <scope>NUCLEOTIDE SEQUENCE</scope>
    <source>
        <strain evidence="15">SK3146</strain>
    </source>
</reference>
<accession>A0ABY4RQL9</accession>
<keyword evidence="6 15" id="KW-0808">Transferase</keyword>
<dbReference type="InterPro" id="IPR005467">
    <property type="entry name" value="His_kinase_dom"/>
</dbReference>
<dbReference type="CDD" id="cd00082">
    <property type="entry name" value="HisKA"/>
    <property type="match status" value="1"/>
</dbReference>
<dbReference type="Proteomes" id="UP001057134">
    <property type="component" value="Chromosome"/>
</dbReference>
<evidence type="ECO:0000256" key="5">
    <source>
        <dbReference type="ARBA" id="ARBA00022553"/>
    </source>
</evidence>
<dbReference type="PROSITE" id="PS50109">
    <property type="entry name" value="HIS_KIN"/>
    <property type="match status" value="1"/>
</dbReference>
<keyword evidence="12" id="KW-0812">Transmembrane</keyword>
<evidence type="ECO:0000259" key="13">
    <source>
        <dbReference type="PROSITE" id="PS50109"/>
    </source>
</evidence>
<dbReference type="InterPro" id="IPR036097">
    <property type="entry name" value="HisK_dim/P_sf"/>
</dbReference>
<keyword evidence="16" id="KW-1185">Reference proteome</keyword>
<dbReference type="PRINTS" id="PR00344">
    <property type="entry name" value="BCTRLSENSOR"/>
</dbReference>
<evidence type="ECO:0000256" key="10">
    <source>
        <dbReference type="ARBA" id="ARBA00023012"/>
    </source>
</evidence>
<dbReference type="GO" id="GO:0004673">
    <property type="term" value="F:protein histidine kinase activity"/>
    <property type="evidence" value="ECO:0007669"/>
    <property type="project" value="UniProtKB-EC"/>
</dbReference>
<sequence length="465" mass="52016">MKLLRIISGIAGFLAFSIFVWTLAFLITTYAYNVKDTEARWNDMLEGGRTIAALQGANEASTELLMKQLALLKHERLVLIDGSGRRLVFGGEAAEAFAAGIDSEDVEQVRSGADVKKFEHPHLLGPGLTTTGQAVTVGGRQYALFIQQETDSLFHDYGKQLVTVVVHLLIFFLLLLCTTPMRKKQMHMFRRMIALIRRIGKGDFSVTFDITKDRHGPWGELAESLNHMTLELNQMEQMRQEFISNVSHEIQSPLTSIGGFARALHNDNLSAEERRHYLDIIETESRRLSKLSDNLLKLTSLESRHHPFDPKPFRLDKQLRRLVLACEPQWLDKGIEMDVSLDEITIVADEDMMSQVWVNLLGNSIKFTPAGGTIGVQAGQEGPNAVIRISDTGIGISEEEQEHVFERFYKADKSRSRAAGGSGLGLSIVKNIVERHHGSIRVQSRLGEGTCFIVTLPLKPQQDKA</sequence>
<dbReference type="InterPro" id="IPR050736">
    <property type="entry name" value="Sensor_HK_Regulatory"/>
</dbReference>
<dbReference type="PANTHER" id="PTHR43711">
    <property type="entry name" value="TWO-COMPONENT HISTIDINE KINASE"/>
    <property type="match status" value="1"/>
</dbReference>
<dbReference type="EC" id="2.7.13.3" evidence="3"/>
<keyword evidence="12" id="KW-1133">Transmembrane helix</keyword>
<evidence type="ECO:0000256" key="9">
    <source>
        <dbReference type="ARBA" id="ARBA00022840"/>
    </source>
</evidence>
<comment type="subcellular location">
    <subcellularLocation>
        <location evidence="2">Cell membrane</location>
        <topology evidence="2">Multi-pass membrane protein</topology>
    </subcellularLocation>
</comment>
<dbReference type="PANTHER" id="PTHR43711:SF1">
    <property type="entry name" value="HISTIDINE KINASE 1"/>
    <property type="match status" value="1"/>
</dbReference>
<dbReference type="InterPro" id="IPR036890">
    <property type="entry name" value="HATPase_C_sf"/>
</dbReference>
<evidence type="ECO:0000256" key="3">
    <source>
        <dbReference type="ARBA" id="ARBA00012438"/>
    </source>
</evidence>
<keyword evidence="8" id="KW-0418">Kinase</keyword>
<dbReference type="Gene3D" id="6.10.340.10">
    <property type="match status" value="1"/>
</dbReference>
<dbReference type="Pfam" id="PF00512">
    <property type="entry name" value="HisKA"/>
    <property type="match status" value="1"/>
</dbReference>
<evidence type="ECO:0000256" key="6">
    <source>
        <dbReference type="ARBA" id="ARBA00022679"/>
    </source>
</evidence>
<evidence type="ECO:0000256" key="8">
    <source>
        <dbReference type="ARBA" id="ARBA00022777"/>
    </source>
</evidence>
<keyword evidence="9" id="KW-0067">ATP-binding</keyword>
<keyword evidence="7" id="KW-0547">Nucleotide-binding</keyword>
<dbReference type="RefSeq" id="WP_249860508.1">
    <property type="nucleotide sequence ID" value="NZ_CP027059.1"/>
</dbReference>
<dbReference type="PROSITE" id="PS50885">
    <property type="entry name" value="HAMP"/>
    <property type="match status" value="1"/>
</dbReference>
<dbReference type="InterPro" id="IPR003660">
    <property type="entry name" value="HAMP_dom"/>
</dbReference>
<evidence type="ECO:0000259" key="14">
    <source>
        <dbReference type="PROSITE" id="PS50885"/>
    </source>
</evidence>
<evidence type="ECO:0000256" key="7">
    <source>
        <dbReference type="ARBA" id="ARBA00022741"/>
    </source>
</evidence>
<keyword evidence="10" id="KW-0902">Two-component regulatory system</keyword>
<evidence type="ECO:0000256" key="11">
    <source>
        <dbReference type="ARBA" id="ARBA00023136"/>
    </source>
</evidence>
<name>A0ABY4RQL9_9BACL</name>
<organism evidence="15 16">
    <name type="scientific">Paenibacillus konkukensis</name>
    <dbReference type="NCBI Taxonomy" id="2020716"/>
    <lineage>
        <taxon>Bacteria</taxon>
        <taxon>Bacillati</taxon>
        <taxon>Bacillota</taxon>
        <taxon>Bacilli</taxon>
        <taxon>Bacillales</taxon>
        <taxon>Paenibacillaceae</taxon>
        <taxon>Paenibacillus</taxon>
    </lineage>
</organism>
<feature type="domain" description="HAMP" evidence="14">
    <location>
        <begin position="190"/>
        <end position="237"/>
    </location>
</feature>
<feature type="domain" description="Histidine kinase" evidence="13">
    <location>
        <begin position="245"/>
        <end position="460"/>
    </location>
</feature>
<dbReference type="CDD" id="cd16922">
    <property type="entry name" value="HATPase_EvgS-ArcB-TorS-like"/>
    <property type="match status" value="1"/>
</dbReference>
<dbReference type="SUPFAM" id="SSF47384">
    <property type="entry name" value="Homodimeric domain of signal transducing histidine kinase"/>
    <property type="match status" value="1"/>
</dbReference>
<dbReference type="SMART" id="SM00387">
    <property type="entry name" value="HATPase_c"/>
    <property type="match status" value="1"/>
</dbReference>
<evidence type="ECO:0000313" key="15">
    <source>
        <dbReference type="EMBL" id="UQZ84777.1"/>
    </source>
</evidence>
<gene>
    <name evidence="15" type="primary">phoR_11</name>
    <name evidence="15" type="ORF">SK3146_04032</name>
</gene>
<evidence type="ECO:0000256" key="2">
    <source>
        <dbReference type="ARBA" id="ARBA00004651"/>
    </source>
</evidence>
<proteinExistence type="predicted"/>
<dbReference type="CDD" id="cd06225">
    <property type="entry name" value="HAMP"/>
    <property type="match status" value="1"/>
</dbReference>
<dbReference type="SMART" id="SM00388">
    <property type="entry name" value="HisKA"/>
    <property type="match status" value="1"/>
</dbReference>
<reference evidence="15" key="1">
    <citation type="submission" date="2018-02" db="EMBL/GenBank/DDBJ databases">
        <authorList>
            <person name="Kim S.-K."/>
            <person name="Jung H.-I."/>
            <person name="Lee S.-W."/>
        </authorList>
    </citation>
    <scope>NUCLEOTIDE SEQUENCE</scope>
    <source>
        <strain evidence="15">SK3146</strain>
    </source>
</reference>
<evidence type="ECO:0000256" key="4">
    <source>
        <dbReference type="ARBA" id="ARBA00022475"/>
    </source>
</evidence>
<dbReference type="Gene3D" id="1.10.287.130">
    <property type="match status" value="1"/>
</dbReference>
<feature type="transmembrane region" description="Helical" evidence="12">
    <location>
        <begin position="161"/>
        <end position="181"/>
    </location>
</feature>
<dbReference type="InterPro" id="IPR003661">
    <property type="entry name" value="HisK_dim/P_dom"/>
</dbReference>
<keyword evidence="11 12" id="KW-0472">Membrane</keyword>
<dbReference type="EMBL" id="CP027059">
    <property type="protein sequence ID" value="UQZ84777.1"/>
    <property type="molecule type" value="Genomic_DNA"/>
</dbReference>
<feature type="transmembrane region" description="Helical" evidence="12">
    <location>
        <begin position="12"/>
        <end position="32"/>
    </location>
</feature>
<evidence type="ECO:0000256" key="1">
    <source>
        <dbReference type="ARBA" id="ARBA00000085"/>
    </source>
</evidence>
<comment type="catalytic activity">
    <reaction evidence="1">
        <text>ATP + protein L-histidine = ADP + protein N-phospho-L-histidine.</text>
        <dbReference type="EC" id="2.7.13.3"/>
    </reaction>
</comment>
<dbReference type="InterPro" id="IPR004358">
    <property type="entry name" value="Sig_transdc_His_kin-like_C"/>
</dbReference>
<evidence type="ECO:0000256" key="12">
    <source>
        <dbReference type="SAM" id="Phobius"/>
    </source>
</evidence>